<proteinExistence type="inferred from homology"/>
<organism evidence="4 5">
    <name type="scientific">Geodia barretti</name>
    <name type="common">Barrett's horny sponge</name>
    <dbReference type="NCBI Taxonomy" id="519541"/>
    <lineage>
        <taxon>Eukaryota</taxon>
        <taxon>Metazoa</taxon>
        <taxon>Porifera</taxon>
        <taxon>Demospongiae</taxon>
        <taxon>Heteroscleromorpha</taxon>
        <taxon>Tetractinellida</taxon>
        <taxon>Astrophorina</taxon>
        <taxon>Geodiidae</taxon>
        <taxon>Geodia</taxon>
    </lineage>
</organism>
<dbReference type="GO" id="GO:0030976">
    <property type="term" value="F:thiamine pyrophosphate binding"/>
    <property type="evidence" value="ECO:0007669"/>
    <property type="project" value="InterPro"/>
</dbReference>
<dbReference type="InterPro" id="IPR045229">
    <property type="entry name" value="TPP_enz"/>
</dbReference>
<comment type="caution">
    <text evidence="4">The sequence shown here is derived from an EMBL/GenBank/DDBJ whole genome shotgun (WGS) entry which is preliminary data.</text>
</comment>
<feature type="region of interest" description="Disordered" evidence="2">
    <location>
        <begin position="143"/>
        <end position="164"/>
    </location>
</feature>
<keyword evidence="5" id="KW-1185">Reference proteome</keyword>
<dbReference type="SUPFAM" id="SSF52518">
    <property type="entry name" value="Thiamin diphosphate-binding fold (THDP-binding)"/>
    <property type="match status" value="1"/>
</dbReference>
<name>A0AA35QZS5_GEOBA</name>
<evidence type="ECO:0000256" key="2">
    <source>
        <dbReference type="SAM" id="MobiDB-lite"/>
    </source>
</evidence>
<protein>
    <submittedName>
        <fullName evidence="4">Benzoylformate decarboxylase</fullName>
    </submittedName>
</protein>
<evidence type="ECO:0000313" key="5">
    <source>
        <dbReference type="Proteomes" id="UP001174909"/>
    </source>
</evidence>
<gene>
    <name evidence="4" type="ORF">GBAR_LOCUS2006</name>
</gene>
<reference evidence="4" key="1">
    <citation type="submission" date="2023-03" db="EMBL/GenBank/DDBJ databases">
        <authorList>
            <person name="Steffen K."/>
            <person name="Cardenas P."/>
        </authorList>
    </citation>
    <scope>NUCLEOTIDE SEQUENCE</scope>
</reference>
<dbReference type="Proteomes" id="UP001174909">
    <property type="component" value="Unassembled WGS sequence"/>
</dbReference>
<dbReference type="GO" id="GO:0003984">
    <property type="term" value="F:acetolactate synthase activity"/>
    <property type="evidence" value="ECO:0007669"/>
    <property type="project" value="TreeGrafter"/>
</dbReference>
<dbReference type="PANTHER" id="PTHR18968:SF133">
    <property type="entry name" value="BENZOYLFORMATE DECARBOXYLASE"/>
    <property type="match status" value="1"/>
</dbReference>
<dbReference type="InterPro" id="IPR012001">
    <property type="entry name" value="Thiamin_PyroP_enz_TPP-bd_dom"/>
</dbReference>
<comment type="similarity">
    <text evidence="1">Belongs to the TPP enzyme family.</text>
</comment>
<dbReference type="InterPro" id="IPR029061">
    <property type="entry name" value="THDP-binding"/>
</dbReference>
<dbReference type="GO" id="GO:0050660">
    <property type="term" value="F:flavin adenine dinucleotide binding"/>
    <property type="evidence" value="ECO:0007669"/>
    <property type="project" value="TreeGrafter"/>
</dbReference>
<sequence length="164" mass="17269">MTGKEALAQMLVAEGLEYIFGNPGTSETPFLDVLQDYPTLQYIQALQEGTAVGMADGYARATGQPAFANIHIAGGLANGVSALYNAYRGGTPLVLTAGNSDTRMLLSEPVLSGDLVEMTQQFTKWSAEVPNAANIPMAVRRALQGSQDSSHRPGVSVLPVGYHG</sequence>
<dbReference type="EMBL" id="CASHTH010000290">
    <property type="protein sequence ID" value="CAI7996954.1"/>
    <property type="molecule type" value="Genomic_DNA"/>
</dbReference>
<accession>A0AA35QZS5</accession>
<evidence type="ECO:0000259" key="3">
    <source>
        <dbReference type="Pfam" id="PF02776"/>
    </source>
</evidence>
<evidence type="ECO:0000256" key="1">
    <source>
        <dbReference type="ARBA" id="ARBA00007812"/>
    </source>
</evidence>
<dbReference type="AlphaFoldDB" id="A0AA35QZS5"/>
<feature type="domain" description="Thiamine pyrophosphate enzyme N-terminal TPP-binding" evidence="3">
    <location>
        <begin position="1"/>
        <end position="106"/>
    </location>
</feature>
<evidence type="ECO:0000313" key="4">
    <source>
        <dbReference type="EMBL" id="CAI7996954.1"/>
    </source>
</evidence>
<dbReference type="PANTHER" id="PTHR18968">
    <property type="entry name" value="THIAMINE PYROPHOSPHATE ENZYMES"/>
    <property type="match status" value="1"/>
</dbReference>
<dbReference type="Pfam" id="PF02776">
    <property type="entry name" value="TPP_enzyme_N"/>
    <property type="match status" value="1"/>
</dbReference>
<dbReference type="CDD" id="cd07035">
    <property type="entry name" value="TPP_PYR_POX_like"/>
    <property type="match status" value="1"/>
</dbReference>
<dbReference type="Gene3D" id="3.40.50.970">
    <property type="match status" value="1"/>
</dbReference>